<dbReference type="GO" id="GO:0051301">
    <property type="term" value="P:cell division"/>
    <property type="evidence" value="ECO:0007669"/>
    <property type="project" value="UniProtKB-KW"/>
</dbReference>
<dbReference type="EMBL" id="AZGZ01000002">
    <property type="protein sequence ID" value="KZZ97194.1"/>
    <property type="molecule type" value="Genomic_DNA"/>
</dbReference>
<dbReference type="Pfam" id="PF07557">
    <property type="entry name" value="Shugoshin_C"/>
    <property type="match status" value="1"/>
</dbReference>
<reference evidence="12 13" key="1">
    <citation type="journal article" date="2016" name="Genome Biol. Evol.">
        <title>Divergent and convergent evolution of fungal pathogenicity.</title>
        <authorList>
            <person name="Shang Y."/>
            <person name="Xiao G."/>
            <person name="Zheng P."/>
            <person name="Cen K."/>
            <person name="Zhan S."/>
            <person name="Wang C."/>
        </authorList>
    </citation>
    <scope>NUCLEOTIDE SEQUENCE [LARGE SCALE GENOMIC DNA]</scope>
    <source>
        <strain evidence="12 13">ARSEF 7405</strain>
    </source>
</reference>
<comment type="similarity">
    <text evidence="2">Belongs to the shugoshin family.</text>
</comment>
<feature type="domain" description="Shugoshin N-terminal coiled-coil" evidence="11">
    <location>
        <begin position="17"/>
        <end position="60"/>
    </location>
</feature>
<accession>A0A168CZE3</accession>
<dbReference type="VEuPathDB" id="FungiDB:AAP_00837"/>
<dbReference type="Pfam" id="PF07558">
    <property type="entry name" value="Shugoshin_N"/>
    <property type="match status" value="1"/>
</dbReference>
<dbReference type="GO" id="GO:0045132">
    <property type="term" value="P:meiotic chromosome segregation"/>
    <property type="evidence" value="ECO:0007669"/>
    <property type="project" value="InterPro"/>
</dbReference>
<evidence type="ECO:0000313" key="12">
    <source>
        <dbReference type="EMBL" id="KZZ97194.1"/>
    </source>
</evidence>
<dbReference type="InterPro" id="IPR011515">
    <property type="entry name" value="Shugoshin_C"/>
</dbReference>
<protein>
    <submittedName>
        <fullName evidence="12">Shugoshin</fullName>
    </submittedName>
</protein>
<gene>
    <name evidence="12" type="ORF">AAP_00837</name>
</gene>
<comment type="caution">
    <text evidence="12">The sequence shown here is derived from an EMBL/GenBank/DDBJ whole genome shotgun (WGS) entry which is preliminary data.</text>
</comment>
<keyword evidence="3" id="KW-0158">Chromosome</keyword>
<dbReference type="AlphaFoldDB" id="A0A168CZE3"/>
<comment type="subcellular location">
    <subcellularLocation>
        <location evidence="1">Chromosome</location>
        <location evidence="1">Centromere</location>
    </subcellularLocation>
</comment>
<keyword evidence="13" id="KW-1185">Reference proteome</keyword>
<name>A0A168CZE3_9EURO</name>
<keyword evidence="8" id="KW-0137">Centromere</keyword>
<evidence type="ECO:0000256" key="3">
    <source>
        <dbReference type="ARBA" id="ARBA00022454"/>
    </source>
</evidence>
<keyword evidence="6" id="KW-0175">Coiled coil</keyword>
<evidence type="ECO:0000256" key="7">
    <source>
        <dbReference type="ARBA" id="ARBA00023306"/>
    </source>
</evidence>
<evidence type="ECO:0000256" key="8">
    <source>
        <dbReference type="ARBA" id="ARBA00023328"/>
    </source>
</evidence>
<evidence type="ECO:0000313" key="13">
    <source>
        <dbReference type="Proteomes" id="UP000242877"/>
    </source>
</evidence>
<feature type="compositionally biased region" description="Basic residues" evidence="9">
    <location>
        <begin position="284"/>
        <end position="301"/>
    </location>
</feature>
<keyword evidence="5" id="KW-0159">Chromosome partition</keyword>
<dbReference type="OrthoDB" id="5394106at2759"/>
<evidence type="ECO:0000256" key="1">
    <source>
        <dbReference type="ARBA" id="ARBA00004584"/>
    </source>
</evidence>
<dbReference type="Proteomes" id="UP000242877">
    <property type="component" value="Unassembled WGS sequence"/>
</dbReference>
<keyword evidence="7" id="KW-0131">Cell cycle</keyword>
<organism evidence="12 13">
    <name type="scientific">Ascosphaera apis ARSEF 7405</name>
    <dbReference type="NCBI Taxonomy" id="392613"/>
    <lineage>
        <taxon>Eukaryota</taxon>
        <taxon>Fungi</taxon>
        <taxon>Dikarya</taxon>
        <taxon>Ascomycota</taxon>
        <taxon>Pezizomycotina</taxon>
        <taxon>Eurotiomycetes</taxon>
        <taxon>Eurotiomycetidae</taxon>
        <taxon>Onygenales</taxon>
        <taxon>Ascosphaeraceae</taxon>
        <taxon>Ascosphaera</taxon>
    </lineage>
</organism>
<proteinExistence type="inferred from homology"/>
<feature type="compositionally biased region" description="Basic and acidic residues" evidence="9">
    <location>
        <begin position="458"/>
        <end position="471"/>
    </location>
</feature>
<evidence type="ECO:0000259" key="11">
    <source>
        <dbReference type="Pfam" id="PF07558"/>
    </source>
</evidence>
<feature type="region of interest" description="Disordered" evidence="9">
    <location>
        <begin position="456"/>
        <end position="634"/>
    </location>
</feature>
<dbReference type="GO" id="GO:0005634">
    <property type="term" value="C:nucleus"/>
    <property type="evidence" value="ECO:0007669"/>
    <property type="project" value="InterPro"/>
</dbReference>
<feature type="compositionally biased region" description="Polar residues" evidence="9">
    <location>
        <begin position="540"/>
        <end position="556"/>
    </location>
</feature>
<feature type="compositionally biased region" description="Polar residues" evidence="9">
    <location>
        <begin position="304"/>
        <end position="319"/>
    </location>
</feature>
<feature type="region of interest" description="Disordered" evidence="9">
    <location>
        <begin position="281"/>
        <end position="321"/>
    </location>
</feature>
<feature type="domain" description="Shugoshin C-terminal" evidence="10">
    <location>
        <begin position="398"/>
        <end position="421"/>
    </location>
</feature>
<evidence type="ECO:0000256" key="5">
    <source>
        <dbReference type="ARBA" id="ARBA00022829"/>
    </source>
</evidence>
<evidence type="ECO:0000256" key="9">
    <source>
        <dbReference type="SAM" id="MobiDB-lite"/>
    </source>
</evidence>
<evidence type="ECO:0000259" key="10">
    <source>
        <dbReference type="Pfam" id="PF07557"/>
    </source>
</evidence>
<feature type="region of interest" description="Disordered" evidence="9">
    <location>
        <begin position="335"/>
        <end position="355"/>
    </location>
</feature>
<evidence type="ECO:0000256" key="4">
    <source>
        <dbReference type="ARBA" id="ARBA00022618"/>
    </source>
</evidence>
<evidence type="ECO:0000256" key="6">
    <source>
        <dbReference type="ARBA" id="ARBA00023054"/>
    </source>
</evidence>
<dbReference type="InterPro" id="IPR011516">
    <property type="entry name" value="Shugoshin_N"/>
</dbReference>
<evidence type="ECO:0000256" key="2">
    <source>
        <dbReference type="ARBA" id="ARBA00010845"/>
    </source>
</evidence>
<sequence>MARLNDVPIASETLESLKRRFVRQNREIARANSIQSLRIRNLESEAARLLAENCSLREEITSLQAKLEKFQPNKTIDDEVIDLKCRLEGKLKEMSDLVVDLGQIPKRRGILTKDARLLNENGQAAADLFHQKKLDRENLSNDLAGLPVIDEDFDHDGLVQNSPAKHDIDASIETDNSLPTHLSSIEPQKDEILDANGFDDTPLEMRTDGALQPIPKPGKYMTTISTCEGDRIERESEVTEEQASRQIANSPLELATPKPEIIATDENDNILVTHTDGVIASKPVNKKRNSRASTSRKRNALKPKSTNATIQPLTSNASGSDVAEPLKPALAAVPPKLTVDGSSPHKPHTIPSIKEEGNLVPGEATMMVHERMQVFGSDNCHTPPPQMSAAVSSLTVSSRPSRRSRPAVSYAEPNLRAKMRRPTKELVGAVEGERVIRRISAGLFDESMDSQIPMNNTLHEENSTGIRRADEDPINSSVKRTDGGSMPAPIDNRACKKRKTSVTMEPESLDSPLIGGQHLPLRAPHDDTFSQDNIEDNGTHDNNSQSESNSQVTQTPGEMEQGVSRATRRHSTNSGLRKTSRRSARSSSRFVEESDIPSPPEVLEDIDTVAKQQNTSLESKTDRRVGTRRRSMMV</sequence>
<keyword evidence="4" id="KW-0132">Cell division</keyword>
<dbReference type="GO" id="GO:0000779">
    <property type="term" value="C:condensed chromosome, centromeric region"/>
    <property type="evidence" value="ECO:0007669"/>
    <property type="project" value="UniProtKB-ARBA"/>
</dbReference>